<name>A0A0F8ZPI3_9ZZZZ</name>
<dbReference type="EMBL" id="LAZR01050205">
    <property type="protein sequence ID" value="KKK87880.1"/>
    <property type="molecule type" value="Genomic_DNA"/>
</dbReference>
<evidence type="ECO:0000256" key="6">
    <source>
        <dbReference type="ARBA" id="ARBA00023118"/>
    </source>
</evidence>
<sequence>MSDQEKITTETARTSIDQMLRTCQLLHSQLSMMADMKANILISTSLIIFTISIAYINANKLSVSLIVFLFSALCSACSAFLAVMPGGSEKGKKGLKPEKVNPLFFGSFAQLNQDEYLERMDNVMKSDAKVYETIILDIYNLGIVLQKKKYRFLSYSYRILLAGMIISVILFAGEQYYK</sequence>
<comment type="subcellular location">
    <subcellularLocation>
        <location evidence="1">Cell membrane</location>
    </subcellularLocation>
</comment>
<evidence type="ECO:0000256" key="5">
    <source>
        <dbReference type="ARBA" id="ARBA00022989"/>
    </source>
</evidence>
<keyword evidence="2" id="KW-1003">Cell membrane</keyword>
<feature type="transmembrane region" description="Helical" evidence="8">
    <location>
        <begin position="38"/>
        <end position="56"/>
    </location>
</feature>
<gene>
    <name evidence="10" type="ORF">LCGC14_2748810</name>
</gene>
<evidence type="ECO:0000259" key="9">
    <source>
        <dbReference type="Pfam" id="PF18967"/>
    </source>
</evidence>
<dbReference type="Pfam" id="PF18967">
    <property type="entry name" value="PycTM"/>
    <property type="match status" value="1"/>
</dbReference>
<keyword evidence="5 8" id="KW-1133">Transmembrane helix</keyword>
<reference evidence="10" key="1">
    <citation type="journal article" date="2015" name="Nature">
        <title>Complex archaea that bridge the gap between prokaryotes and eukaryotes.</title>
        <authorList>
            <person name="Spang A."/>
            <person name="Saw J.H."/>
            <person name="Jorgensen S.L."/>
            <person name="Zaremba-Niedzwiedzka K."/>
            <person name="Martijn J."/>
            <person name="Lind A.E."/>
            <person name="van Eijk R."/>
            <person name="Schleper C."/>
            <person name="Guy L."/>
            <person name="Ettema T.J."/>
        </authorList>
    </citation>
    <scope>NUCLEOTIDE SEQUENCE</scope>
</reference>
<feature type="transmembrane region" description="Helical" evidence="8">
    <location>
        <begin position="62"/>
        <end position="83"/>
    </location>
</feature>
<evidence type="ECO:0000256" key="1">
    <source>
        <dbReference type="ARBA" id="ARBA00004236"/>
    </source>
</evidence>
<evidence type="ECO:0000256" key="7">
    <source>
        <dbReference type="ARBA" id="ARBA00023136"/>
    </source>
</evidence>
<protein>
    <recommendedName>
        <fullName evidence="9">Pycsar effector protein domain-containing protein</fullName>
    </recommendedName>
</protein>
<proteinExistence type="predicted"/>
<dbReference type="GO" id="GO:0005886">
    <property type="term" value="C:plasma membrane"/>
    <property type="evidence" value="ECO:0007669"/>
    <property type="project" value="UniProtKB-SubCell"/>
</dbReference>
<feature type="transmembrane region" description="Helical" evidence="8">
    <location>
        <begin position="155"/>
        <end position="173"/>
    </location>
</feature>
<keyword evidence="7 8" id="KW-0472">Membrane</keyword>
<dbReference type="GO" id="GO:0000166">
    <property type="term" value="F:nucleotide binding"/>
    <property type="evidence" value="ECO:0007669"/>
    <property type="project" value="UniProtKB-KW"/>
</dbReference>
<evidence type="ECO:0000256" key="3">
    <source>
        <dbReference type="ARBA" id="ARBA00022692"/>
    </source>
</evidence>
<dbReference type="AlphaFoldDB" id="A0A0F8ZPI3"/>
<comment type="caution">
    <text evidence="10">The sequence shown here is derived from an EMBL/GenBank/DDBJ whole genome shotgun (WGS) entry which is preliminary data.</text>
</comment>
<keyword evidence="4" id="KW-0547">Nucleotide-binding</keyword>
<keyword evidence="6" id="KW-0051">Antiviral defense</keyword>
<evidence type="ECO:0000256" key="2">
    <source>
        <dbReference type="ARBA" id="ARBA00022475"/>
    </source>
</evidence>
<accession>A0A0F8ZPI3</accession>
<feature type="domain" description="Pycsar effector protein" evidence="9">
    <location>
        <begin position="19"/>
        <end position="171"/>
    </location>
</feature>
<evidence type="ECO:0000313" key="10">
    <source>
        <dbReference type="EMBL" id="KKK87880.1"/>
    </source>
</evidence>
<organism evidence="10">
    <name type="scientific">marine sediment metagenome</name>
    <dbReference type="NCBI Taxonomy" id="412755"/>
    <lineage>
        <taxon>unclassified sequences</taxon>
        <taxon>metagenomes</taxon>
        <taxon>ecological metagenomes</taxon>
    </lineage>
</organism>
<dbReference type="InterPro" id="IPR043760">
    <property type="entry name" value="PycTM_dom"/>
</dbReference>
<evidence type="ECO:0000256" key="4">
    <source>
        <dbReference type="ARBA" id="ARBA00022741"/>
    </source>
</evidence>
<evidence type="ECO:0000256" key="8">
    <source>
        <dbReference type="SAM" id="Phobius"/>
    </source>
</evidence>
<dbReference type="GO" id="GO:0051607">
    <property type="term" value="P:defense response to virus"/>
    <property type="evidence" value="ECO:0007669"/>
    <property type="project" value="UniProtKB-KW"/>
</dbReference>
<keyword evidence="3 8" id="KW-0812">Transmembrane</keyword>